<dbReference type="KEGG" id="egt:105957235"/>
<dbReference type="InterPro" id="IPR046934">
    <property type="entry name" value="PIR2-like"/>
</dbReference>
<dbReference type="PANTHER" id="PTHR46405:SF9">
    <property type="entry name" value="E3 UBIQUITIN-PROTEIN LIGASE RF298"/>
    <property type="match status" value="1"/>
</dbReference>
<protein>
    <submittedName>
        <fullName evidence="3">Uncharacterized protein</fullName>
    </submittedName>
</protein>
<dbReference type="AlphaFoldDB" id="A0A022REF8"/>
<organism evidence="3 4">
    <name type="scientific">Erythranthe guttata</name>
    <name type="common">Yellow monkey flower</name>
    <name type="synonym">Mimulus guttatus</name>
    <dbReference type="NCBI Taxonomy" id="4155"/>
    <lineage>
        <taxon>Eukaryota</taxon>
        <taxon>Viridiplantae</taxon>
        <taxon>Streptophyta</taxon>
        <taxon>Embryophyta</taxon>
        <taxon>Tracheophyta</taxon>
        <taxon>Spermatophyta</taxon>
        <taxon>Magnoliopsida</taxon>
        <taxon>eudicotyledons</taxon>
        <taxon>Gunneridae</taxon>
        <taxon>Pentapetalae</taxon>
        <taxon>asterids</taxon>
        <taxon>lamiids</taxon>
        <taxon>Lamiales</taxon>
        <taxon>Phrymaceae</taxon>
        <taxon>Erythranthe</taxon>
    </lineage>
</organism>
<gene>
    <name evidence="3" type="ORF">MIMGU_mgv1a012371mg</name>
</gene>
<evidence type="ECO:0000313" key="4">
    <source>
        <dbReference type="Proteomes" id="UP000030748"/>
    </source>
</evidence>
<feature type="coiled-coil region" evidence="1">
    <location>
        <begin position="50"/>
        <end position="196"/>
    </location>
</feature>
<evidence type="ECO:0000256" key="2">
    <source>
        <dbReference type="SAM" id="MobiDB-lite"/>
    </source>
</evidence>
<evidence type="ECO:0000313" key="3">
    <source>
        <dbReference type="EMBL" id="EYU38133.1"/>
    </source>
</evidence>
<dbReference type="OrthoDB" id="774873at2759"/>
<accession>A0A022REF8</accession>
<dbReference type="eggNOG" id="ENOG502SB0J">
    <property type="taxonomic scope" value="Eukaryota"/>
</dbReference>
<proteinExistence type="predicted"/>
<keyword evidence="4" id="KW-1185">Reference proteome</keyword>
<feature type="region of interest" description="Disordered" evidence="2">
    <location>
        <begin position="1"/>
        <end position="23"/>
    </location>
</feature>
<dbReference type="EMBL" id="KI630506">
    <property type="protein sequence ID" value="EYU38133.1"/>
    <property type="molecule type" value="Genomic_DNA"/>
</dbReference>
<reference evidence="3 4" key="1">
    <citation type="journal article" date="2013" name="Proc. Natl. Acad. Sci. U.S.A.">
        <title>Fine-scale variation in meiotic recombination in Mimulus inferred from population shotgun sequencing.</title>
        <authorList>
            <person name="Hellsten U."/>
            <person name="Wright K.M."/>
            <person name="Jenkins J."/>
            <person name="Shu S."/>
            <person name="Yuan Y."/>
            <person name="Wessler S.R."/>
            <person name="Schmutz J."/>
            <person name="Willis J.H."/>
            <person name="Rokhsar D.S."/>
        </authorList>
    </citation>
    <scope>NUCLEOTIDE SEQUENCE [LARGE SCALE GENOMIC DNA]</scope>
    <source>
        <strain evidence="4">cv. DUN x IM62</strain>
    </source>
</reference>
<evidence type="ECO:0000256" key="1">
    <source>
        <dbReference type="SAM" id="Coils"/>
    </source>
</evidence>
<dbReference type="PANTHER" id="PTHR46405">
    <property type="entry name" value="OS05G0141500 PROTEIN"/>
    <property type="match status" value="1"/>
</dbReference>
<dbReference type="Proteomes" id="UP000030748">
    <property type="component" value="Unassembled WGS sequence"/>
</dbReference>
<name>A0A022REF8_ERYGU</name>
<keyword evidence="1" id="KW-0175">Coiled coil</keyword>
<feature type="compositionally biased region" description="Basic and acidic residues" evidence="2">
    <location>
        <begin position="13"/>
        <end position="23"/>
    </location>
</feature>
<sequence>MHTYTQYSKSKMKRNDSFPDGRTTYDKLVAYKEALEKEFKEWSDWANEKVMLAEIMLEKSQSELKLLKQEKEELDKFDKESRTLEEVTTKRLSEMQIASDNTVRKIELDSLTLRRLEEENLELKEMREDARLKALASANNVREARRREQETLKKLQSCERELTLLVEELACHNRKNAELEEDLGKVNERRNQLKVLIEHEKKEKLKVSAQLDFLRAKRKEFNDLMKMQDDTITQTAEKNKQTLKAKTENLEK</sequence>